<organism evidence="2 3">
    <name type="scientific">Halopelagius longus</name>
    <dbReference type="NCBI Taxonomy" id="1236180"/>
    <lineage>
        <taxon>Archaea</taxon>
        <taxon>Methanobacteriati</taxon>
        <taxon>Methanobacteriota</taxon>
        <taxon>Stenosarchaea group</taxon>
        <taxon>Halobacteria</taxon>
        <taxon>Halobacteriales</taxon>
        <taxon>Haloferacaceae</taxon>
    </lineage>
</organism>
<reference evidence="2" key="2">
    <citation type="submission" date="2016-10" db="EMBL/GenBank/DDBJ databases">
        <authorList>
            <person name="de Groot N.N."/>
        </authorList>
    </citation>
    <scope>NUCLEOTIDE SEQUENCE [LARGE SCALE GENOMIC DNA]</scope>
    <source>
        <strain evidence="2">CGMCC 1.12397</strain>
    </source>
</reference>
<dbReference type="EMBL" id="QQST01000006">
    <property type="protein sequence ID" value="RDI69511.1"/>
    <property type="molecule type" value="Genomic_DNA"/>
</dbReference>
<gene>
    <name evidence="1" type="ORF">DWB78_18805</name>
    <name evidence="2" type="ORF">SAMN05216278_3819</name>
</gene>
<evidence type="ECO:0000313" key="1">
    <source>
        <dbReference type="EMBL" id="RDI69511.1"/>
    </source>
</evidence>
<keyword evidence="4" id="KW-1185">Reference proteome</keyword>
<dbReference type="InterPro" id="IPR012348">
    <property type="entry name" value="RNR-like"/>
</dbReference>
<dbReference type="Proteomes" id="UP000255421">
    <property type="component" value="Unassembled WGS sequence"/>
</dbReference>
<dbReference type="GO" id="GO:0016491">
    <property type="term" value="F:oxidoreductase activity"/>
    <property type="evidence" value="ECO:0007669"/>
    <property type="project" value="InterPro"/>
</dbReference>
<dbReference type="Proteomes" id="UP000199289">
    <property type="component" value="Unassembled WGS sequence"/>
</dbReference>
<evidence type="ECO:0000313" key="3">
    <source>
        <dbReference type="Proteomes" id="UP000199289"/>
    </source>
</evidence>
<proteinExistence type="predicted"/>
<reference evidence="3" key="1">
    <citation type="submission" date="2016-10" db="EMBL/GenBank/DDBJ databases">
        <authorList>
            <person name="Varghese N."/>
            <person name="Submissions S."/>
        </authorList>
    </citation>
    <scope>NUCLEOTIDE SEQUENCE [LARGE SCALE GENOMIC DNA]</scope>
    <source>
        <strain evidence="3">CGMCC 1.12397</strain>
    </source>
</reference>
<dbReference type="Gene3D" id="1.10.620.20">
    <property type="entry name" value="Ribonucleotide Reductase, subunit A"/>
    <property type="match status" value="1"/>
</dbReference>
<evidence type="ECO:0000313" key="2">
    <source>
        <dbReference type="EMBL" id="SDR16050.1"/>
    </source>
</evidence>
<evidence type="ECO:0000313" key="4">
    <source>
        <dbReference type="Proteomes" id="UP000255421"/>
    </source>
</evidence>
<name>A0A1H1GS96_9EURY</name>
<reference evidence="1 4" key="3">
    <citation type="submission" date="2018-07" db="EMBL/GenBank/DDBJ databases">
        <title>Genome sequence of extremly halophilic archaeon Halopelagius longus strain BC12-B1.</title>
        <authorList>
            <person name="Zhang X."/>
        </authorList>
    </citation>
    <scope>NUCLEOTIDE SEQUENCE [LARGE SCALE GENOMIC DNA]</scope>
    <source>
        <strain evidence="1 4">BC12-B1</strain>
    </source>
</reference>
<dbReference type="AlphaFoldDB" id="A0A1H1GS96"/>
<dbReference type="EMBL" id="FNKQ01000007">
    <property type="protein sequence ID" value="SDR16050.1"/>
    <property type="molecule type" value="Genomic_DNA"/>
</dbReference>
<protein>
    <submittedName>
        <fullName evidence="1">TRASH domain-containing protein</fullName>
    </submittedName>
</protein>
<accession>A0A1H1GS96</accession>
<sequence length="47" mass="5580">MNEDICTVCGGETHEAEDSSMQHENRRYRFCSDEHKEEFERSPGRFV</sequence>